<name>A0A838BGF0_9HYPH</name>
<keyword evidence="1" id="KW-0472">Membrane</keyword>
<keyword evidence="3" id="KW-1185">Reference proteome</keyword>
<dbReference type="InterPro" id="IPR053803">
    <property type="entry name" value="DUF6949"/>
</dbReference>
<keyword evidence="1" id="KW-0812">Transmembrane</keyword>
<proteinExistence type="predicted"/>
<dbReference type="Pfam" id="PF22258">
    <property type="entry name" value="DUF6949"/>
    <property type="match status" value="1"/>
</dbReference>
<gene>
    <name evidence="2" type="ORF">H0241_30675</name>
</gene>
<dbReference type="Proteomes" id="UP000558284">
    <property type="component" value="Unassembled WGS sequence"/>
</dbReference>
<reference evidence="2 3" key="1">
    <citation type="submission" date="2020-07" db="EMBL/GenBank/DDBJ databases">
        <title>Definition of the novel symbiovar canariense within Mesorhizobium novociceri, a new species of genus Mesorhizobium nodulating Cicer canariense in the Caldera de Taburiente National Park (La Palma, Canary Islands).</title>
        <authorList>
            <person name="Leon-Barrios M."/>
            <person name="Perez-Yepez J."/>
            <person name="Flores-Felix J.D."/>
            <person name="Ramirez-Baena M.H."/>
            <person name="Pulido-Suarez L."/>
            <person name="Igual J.M."/>
            <person name="Velazquez E."/>
            <person name="Peix A."/>
        </authorList>
    </citation>
    <scope>NUCLEOTIDE SEQUENCE [LARGE SCALE GENOMIC DNA]</scope>
    <source>
        <strain evidence="2 3">CCANP35</strain>
    </source>
</reference>
<evidence type="ECO:0000313" key="2">
    <source>
        <dbReference type="EMBL" id="MBA1144570.1"/>
    </source>
</evidence>
<feature type="transmembrane region" description="Helical" evidence="1">
    <location>
        <begin position="46"/>
        <end position="65"/>
    </location>
</feature>
<dbReference type="EMBL" id="JACDTY010000025">
    <property type="protein sequence ID" value="MBA1144570.1"/>
    <property type="molecule type" value="Genomic_DNA"/>
</dbReference>
<keyword evidence="1" id="KW-1133">Transmembrane helix</keyword>
<evidence type="ECO:0000313" key="3">
    <source>
        <dbReference type="Proteomes" id="UP000558284"/>
    </source>
</evidence>
<sequence length="122" mass="12632">MSLLMPVLFAFAVGLTACGLTGSVMELVAGRRLAFADPYVSPSHILRSLAATACAGPFMLANDALDARREGRISTLMLMSCGCTVMAWALALGIVLIAIASWGVGSPGAAQLLVESLARYLS</sequence>
<comment type="caution">
    <text evidence="2">The sequence shown here is derived from an EMBL/GenBank/DDBJ whole genome shotgun (WGS) entry which is preliminary data.</text>
</comment>
<accession>A0A838BGF0</accession>
<feature type="transmembrane region" description="Helical" evidence="1">
    <location>
        <begin position="77"/>
        <end position="104"/>
    </location>
</feature>
<dbReference type="AlphaFoldDB" id="A0A838BGF0"/>
<evidence type="ECO:0000256" key="1">
    <source>
        <dbReference type="SAM" id="Phobius"/>
    </source>
</evidence>
<protein>
    <submittedName>
        <fullName evidence="2">Uncharacterized protein</fullName>
    </submittedName>
</protein>
<dbReference type="RefSeq" id="WP_181061511.1">
    <property type="nucleotide sequence ID" value="NZ_JACDTY010000025.1"/>
</dbReference>
<organism evidence="2 3">
    <name type="scientific">Mesorhizobium neociceri</name>
    <dbReference type="NCBI Taxonomy" id="1307853"/>
    <lineage>
        <taxon>Bacteria</taxon>
        <taxon>Pseudomonadati</taxon>
        <taxon>Pseudomonadota</taxon>
        <taxon>Alphaproteobacteria</taxon>
        <taxon>Hyphomicrobiales</taxon>
        <taxon>Phyllobacteriaceae</taxon>
        <taxon>Mesorhizobium</taxon>
    </lineage>
</organism>